<feature type="domain" description="PDZ" evidence="3">
    <location>
        <begin position="289"/>
        <end position="375"/>
    </location>
</feature>
<dbReference type="Pfam" id="PF13180">
    <property type="entry name" value="PDZ_2"/>
    <property type="match status" value="1"/>
</dbReference>
<dbReference type="PANTHER" id="PTHR22939:SF129">
    <property type="entry name" value="SERINE PROTEASE HTRA2, MITOCHONDRIAL"/>
    <property type="match status" value="1"/>
</dbReference>
<dbReference type="AlphaFoldDB" id="A0A1G1Y3L2"/>
<keyword evidence="2" id="KW-1133">Transmembrane helix</keyword>
<keyword evidence="2" id="KW-0812">Transmembrane</keyword>
<dbReference type="PANTHER" id="PTHR22939">
    <property type="entry name" value="SERINE PROTEASE FAMILY S1C HTRA-RELATED"/>
    <property type="match status" value="1"/>
</dbReference>
<evidence type="ECO:0000313" key="5">
    <source>
        <dbReference type="Proteomes" id="UP000176241"/>
    </source>
</evidence>
<protein>
    <recommendedName>
        <fullName evidence="3">PDZ domain-containing protein</fullName>
    </recommendedName>
</protein>
<dbReference type="Proteomes" id="UP000176241">
    <property type="component" value="Unassembled WGS sequence"/>
</dbReference>
<evidence type="ECO:0000313" key="4">
    <source>
        <dbReference type="EMBL" id="OGY46147.1"/>
    </source>
</evidence>
<reference evidence="4 5" key="1">
    <citation type="journal article" date="2016" name="Nat. Commun.">
        <title>Thousands of microbial genomes shed light on interconnected biogeochemical processes in an aquifer system.</title>
        <authorList>
            <person name="Anantharaman K."/>
            <person name="Brown C.T."/>
            <person name="Hug L.A."/>
            <person name="Sharon I."/>
            <person name="Castelle C.J."/>
            <person name="Probst A.J."/>
            <person name="Thomas B.C."/>
            <person name="Singh A."/>
            <person name="Wilkins M.J."/>
            <person name="Karaoz U."/>
            <person name="Brodie E.L."/>
            <person name="Williams K.H."/>
            <person name="Hubbard S.S."/>
            <person name="Banfield J.F."/>
        </authorList>
    </citation>
    <scope>NUCLEOTIDE SEQUENCE [LARGE SCALE GENOMIC DNA]</scope>
</reference>
<dbReference type="Gene3D" id="2.30.42.10">
    <property type="match status" value="1"/>
</dbReference>
<comment type="similarity">
    <text evidence="1">Belongs to the peptidase S1C family.</text>
</comment>
<dbReference type="CDD" id="cd06779">
    <property type="entry name" value="cpPDZ_Deg_HtrA-like"/>
    <property type="match status" value="1"/>
</dbReference>
<gene>
    <name evidence="4" type="ORF">A2731_01060</name>
</gene>
<dbReference type="GO" id="GO:0004252">
    <property type="term" value="F:serine-type endopeptidase activity"/>
    <property type="evidence" value="ECO:0007669"/>
    <property type="project" value="TreeGrafter"/>
</dbReference>
<feature type="transmembrane region" description="Helical" evidence="2">
    <location>
        <begin position="12"/>
        <end position="34"/>
    </location>
</feature>
<evidence type="ECO:0000259" key="3">
    <source>
        <dbReference type="Pfam" id="PF13180"/>
    </source>
</evidence>
<dbReference type="SUPFAM" id="SSF50156">
    <property type="entry name" value="PDZ domain-like"/>
    <property type="match status" value="1"/>
</dbReference>
<sequence>MKFLSKKGEKRLISEVVILSVIFGLAAGIVGQIITDVYIDPFSQDYFYQNINTNQSIIEIPELRRVKRFLGIEQDFEVNKSVKQALPNLIGIYLKKPPSQDILNQIYLSQDLLGNGFILTSDGWLVTHQLVIGNQNPEQLVVIYQNKQYSIDQLIEDSMTGTVFLKVSASNLPVAILGDSDENNSGQLAVSLNSLGVVVVTNIESPNYQQRSKSSDFVLSSEQYFESILIENNLSESYLGSPLLNLVGEVTGVIKEIDSAGGVALAVPINQFRPVILNVLRDSLVKRPYLGVDYIDLARAVGGEQASNQGALIYRPPLRNSPAADAGLQVDDIIVSIEGQILDMENNLTEIIQQYQPGDELNLEIIRDSKRIDKKVVLSLLPE</sequence>
<dbReference type="EMBL" id="MHIC01000002">
    <property type="protein sequence ID" value="OGY46147.1"/>
    <property type="molecule type" value="Genomic_DNA"/>
</dbReference>
<comment type="caution">
    <text evidence="4">The sequence shown here is derived from an EMBL/GenBank/DDBJ whole genome shotgun (WGS) entry which is preliminary data.</text>
</comment>
<accession>A0A1G1Y3L2</accession>
<dbReference type="InterPro" id="IPR009003">
    <property type="entry name" value="Peptidase_S1_PA"/>
</dbReference>
<organism evidence="4 5">
    <name type="scientific">Candidatus Buchananbacteria bacterium RIFCSPHIGHO2_01_FULL_39_8</name>
    <dbReference type="NCBI Taxonomy" id="1797533"/>
    <lineage>
        <taxon>Bacteria</taxon>
        <taxon>Candidatus Buchananiibacteriota</taxon>
    </lineage>
</organism>
<evidence type="ECO:0000256" key="2">
    <source>
        <dbReference type="SAM" id="Phobius"/>
    </source>
</evidence>
<proteinExistence type="inferred from homology"/>
<name>A0A1G1Y3L2_9BACT</name>
<keyword evidence="2" id="KW-0472">Membrane</keyword>
<dbReference type="InterPro" id="IPR036034">
    <property type="entry name" value="PDZ_sf"/>
</dbReference>
<evidence type="ECO:0000256" key="1">
    <source>
        <dbReference type="ARBA" id="ARBA00010541"/>
    </source>
</evidence>
<dbReference type="SUPFAM" id="SSF50494">
    <property type="entry name" value="Trypsin-like serine proteases"/>
    <property type="match status" value="1"/>
</dbReference>
<dbReference type="InterPro" id="IPR001478">
    <property type="entry name" value="PDZ"/>
</dbReference>
<dbReference type="STRING" id="1797533.A2731_01060"/>
<dbReference type="GO" id="GO:0006508">
    <property type="term" value="P:proteolysis"/>
    <property type="evidence" value="ECO:0007669"/>
    <property type="project" value="TreeGrafter"/>
</dbReference>
<dbReference type="Gene3D" id="2.40.10.120">
    <property type="match status" value="1"/>
</dbReference>